<feature type="compositionally biased region" description="Polar residues" evidence="1">
    <location>
        <begin position="352"/>
        <end position="365"/>
    </location>
</feature>
<feature type="region of interest" description="Disordered" evidence="1">
    <location>
        <begin position="64"/>
        <end position="104"/>
    </location>
</feature>
<feature type="region of interest" description="Disordered" evidence="1">
    <location>
        <begin position="280"/>
        <end position="325"/>
    </location>
</feature>
<feature type="compositionally biased region" description="Pro residues" evidence="1">
    <location>
        <begin position="287"/>
        <end position="300"/>
    </location>
</feature>
<organism evidence="2 3">
    <name type="scientific">Kwoniella dendrophila CBS 6074</name>
    <dbReference type="NCBI Taxonomy" id="1295534"/>
    <lineage>
        <taxon>Eukaryota</taxon>
        <taxon>Fungi</taxon>
        <taxon>Dikarya</taxon>
        <taxon>Basidiomycota</taxon>
        <taxon>Agaricomycotina</taxon>
        <taxon>Tremellomycetes</taxon>
        <taxon>Tremellales</taxon>
        <taxon>Cryptococcaceae</taxon>
        <taxon>Kwoniella</taxon>
    </lineage>
</organism>
<dbReference type="GeneID" id="91095152"/>
<sequence length="705" mass="78554">MTHSTSKLPPPAVFLYKETLHAISLPPLASWLIGLRKPEHLIRLNDLLERYKTPQSYHRIDVRLVESSELPPGTPDSPHNPLLEEGNNSKTEGDGREREVSKDREFIELEEGTTLNTYWDHKNGVQPSNTLLEEQQQQQHINDDNTLAQQEEEDGEEIVVQRDVEQSKPLQTPELQHNEVTTNKESSIIPSPSQTELALKPIQIPPLPSVLPPSILTGDIEKSPPTPKYPLPPTGPKRKVRELRLDLRTLDAAALFALETWRREELGLEKLEMDVPDSVWYKDATPTPEPEPVPSSPPSPSTRLTSIPKRRGRPPKKQVNTRMNDPIIIDTNEAEDTGLGLHINVDGESNNISGENQGLLHSSKSSNDEYPLEGIDKTSSIQVANILDSLGELAQKSLAVDVENEQPTLHGPTSGNDIMEQSKSVDIATDDKQVIINADTQVETGPSQVSVSATTAQTSPPPPEEITRTPSPHILLNDIFNEKEDDDPDFVPPPSPSRRRNTRSSRKRKSDSNVVVGVQMGFSEYQHAMRSDSENLKIGQTDIAFTSQVGEANTNKRTTLKSNDVEIIDSSPATQHIASQPAKMVPLDEQAEPALKVISHESEKSRPNNQSKKRNRPSWSTQTIQSDEIDELEDTPPPAPTQLPAKKVRKLNTSTPKKQTKSRSRSRVKFAIEIPTRKAELVTNNDNDDDDDEEEEEWGFLKSFG</sequence>
<accession>A0AAX4JXH1</accession>
<dbReference type="EMBL" id="CP144102">
    <property type="protein sequence ID" value="WWC89558.1"/>
    <property type="molecule type" value="Genomic_DNA"/>
</dbReference>
<evidence type="ECO:0000256" key="1">
    <source>
        <dbReference type="SAM" id="MobiDB-lite"/>
    </source>
</evidence>
<keyword evidence="3" id="KW-1185">Reference proteome</keyword>
<protein>
    <submittedName>
        <fullName evidence="2">Uncharacterized protein</fullName>
    </submittedName>
</protein>
<evidence type="ECO:0000313" key="2">
    <source>
        <dbReference type="EMBL" id="WWC89558.1"/>
    </source>
</evidence>
<gene>
    <name evidence="2" type="ORF">L201_004482</name>
</gene>
<dbReference type="Proteomes" id="UP001355207">
    <property type="component" value="Chromosome 5"/>
</dbReference>
<proteinExistence type="predicted"/>
<dbReference type="AlphaFoldDB" id="A0AAX4JXH1"/>
<feature type="compositionally biased region" description="Basic residues" evidence="1">
    <location>
        <begin position="497"/>
        <end position="509"/>
    </location>
</feature>
<feature type="compositionally biased region" description="Basic and acidic residues" evidence="1">
    <location>
        <begin position="91"/>
        <end position="104"/>
    </location>
</feature>
<feature type="compositionally biased region" description="Pro residues" evidence="1">
    <location>
        <begin position="224"/>
        <end position="235"/>
    </location>
</feature>
<feature type="region of interest" description="Disordered" evidence="1">
    <location>
        <begin position="352"/>
        <end position="373"/>
    </location>
</feature>
<feature type="compositionally biased region" description="Low complexity" evidence="1">
    <location>
        <begin position="447"/>
        <end position="458"/>
    </location>
</feature>
<feature type="compositionally biased region" description="Basic residues" evidence="1">
    <location>
        <begin position="658"/>
        <end position="668"/>
    </location>
</feature>
<feature type="region of interest" description="Disordered" evidence="1">
    <location>
        <begin position="571"/>
        <end position="705"/>
    </location>
</feature>
<feature type="compositionally biased region" description="Acidic residues" evidence="1">
    <location>
        <begin position="686"/>
        <end position="698"/>
    </location>
</feature>
<reference evidence="2 3" key="1">
    <citation type="submission" date="2024-01" db="EMBL/GenBank/DDBJ databases">
        <title>Comparative genomics of Cryptococcus and Kwoniella reveals pathogenesis evolution and contrasting modes of karyotype evolution via chromosome fusion or intercentromeric recombination.</title>
        <authorList>
            <person name="Coelho M.A."/>
            <person name="David-Palma M."/>
            <person name="Shea T."/>
            <person name="Bowers K."/>
            <person name="McGinley-Smith S."/>
            <person name="Mohammad A.W."/>
            <person name="Gnirke A."/>
            <person name="Yurkov A.M."/>
            <person name="Nowrousian M."/>
            <person name="Sun S."/>
            <person name="Cuomo C.A."/>
            <person name="Heitman J."/>
        </authorList>
    </citation>
    <scope>NUCLEOTIDE SEQUENCE [LARGE SCALE GENOMIC DNA]</scope>
    <source>
        <strain evidence="2 3">CBS 6074</strain>
    </source>
</reference>
<feature type="region of interest" description="Disordered" evidence="1">
    <location>
        <begin position="436"/>
        <end position="515"/>
    </location>
</feature>
<evidence type="ECO:0000313" key="3">
    <source>
        <dbReference type="Proteomes" id="UP001355207"/>
    </source>
</evidence>
<dbReference type="RefSeq" id="XP_066076321.1">
    <property type="nucleotide sequence ID" value="XM_066220224.1"/>
</dbReference>
<name>A0AAX4JXH1_9TREE</name>
<feature type="compositionally biased region" description="Polar residues" evidence="1">
    <location>
        <begin position="617"/>
        <end position="626"/>
    </location>
</feature>
<feature type="region of interest" description="Disordered" evidence="1">
    <location>
        <begin position="218"/>
        <end position="237"/>
    </location>
</feature>